<feature type="compositionally biased region" description="Polar residues" evidence="5">
    <location>
        <begin position="319"/>
        <end position="336"/>
    </location>
</feature>
<evidence type="ECO:0000313" key="9">
    <source>
        <dbReference type="Proteomes" id="UP001623349"/>
    </source>
</evidence>
<keyword evidence="6" id="KW-0812">Transmembrane</keyword>
<feature type="compositionally biased region" description="Pro residues" evidence="5">
    <location>
        <begin position="474"/>
        <end position="488"/>
    </location>
</feature>
<dbReference type="InterPro" id="IPR052598">
    <property type="entry name" value="IgSF_CEA-related"/>
</dbReference>
<feature type="region of interest" description="Disordered" evidence="5">
    <location>
        <begin position="427"/>
        <end position="721"/>
    </location>
</feature>
<feature type="compositionally biased region" description="Basic and acidic residues" evidence="5">
    <location>
        <begin position="561"/>
        <end position="581"/>
    </location>
</feature>
<dbReference type="PANTHER" id="PTHR44337:SF20">
    <property type="entry name" value="CARCINOEMBRYONIC ANTIGEN-RELATED CELL ADHESION MOLECULE 5-RELATED"/>
    <property type="match status" value="1"/>
</dbReference>
<feature type="compositionally biased region" description="Basic and acidic residues" evidence="5">
    <location>
        <begin position="597"/>
        <end position="626"/>
    </location>
</feature>
<dbReference type="InterPro" id="IPR036179">
    <property type="entry name" value="Ig-like_dom_sf"/>
</dbReference>
<keyword evidence="1" id="KW-0732">Signal</keyword>
<proteinExistence type="predicted"/>
<comment type="caution">
    <text evidence="8">The sequence shown here is derived from an EMBL/GenBank/DDBJ whole genome shotgun (WGS) entry which is preliminary data.</text>
</comment>
<organism evidence="8 9">
    <name type="scientific">Apodemus speciosus</name>
    <name type="common">Large Japanese field mouse</name>
    <dbReference type="NCBI Taxonomy" id="105296"/>
    <lineage>
        <taxon>Eukaryota</taxon>
        <taxon>Metazoa</taxon>
        <taxon>Chordata</taxon>
        <taxon>Craniata</taxon>
        <taxon>Vertebrata</taxon>
        <taxon>Euteleostomi</taxon>
        <taxon>Mammalia</taxon>
        <taxon>Eutheria</taxon>
        <taxon>Euarchontoglires</taxon>
        <taxon>Glires</taxon>
        <taxon>Rodentia</taxon>
        <taxon>Myomorpha</taxon>
        <taxon>Muroidea</taxon>
        <taxon>Muridae</taxon>
        <taxon>Murinae</taxon>
        <taxon>Apodemus</taxon>
    </lineage>
</organism>
<keyword evidence="3" id="KW-0325">Glycoprotein</keyword>
<dbReference type="SMART" id="SM00409">
    <property type="entry name" value="IG"/>
    <property type="match status" value="2"/>
</dbReference>
<dbReference type="PANTHER" id="PTHR44337">
    <property type="entry name" value="CARCINOEMBRYONIC ANTIGEN-RELATED CELL ADHESION MOLECULE 8"/>
    <property type="match status" value="1"/>
</dbReference>
<dbReference type="InterPro" id="IPR013783">
    <property type="entry name" value="Ig-like_fold"/>
</dbReference>
<feature type="compositionally biased region" description="Basic and acidic residues" evidence="5">
    <location>
        <begin position="454"/>
        <end position="473"/>
    </location>
</feature>
<keyword evidence="2" id="KW-1015">Disulfide bond</keyword>
<feature type="compositionally biased region" description="Polar residues" evidence="5">
    <location>
        <begin position="688"/>
        <end position="713"/>
    </location>
</feature>
<feature type="transmembrane region" description="Helical" evidence="6">
    <location>
        <begin position="282"/>
        <end position="305"/>
    </location>
</feature>
<sequence>METAPRAKPTLRVSQSLVTEQRDKVVFYCDTGADNDDVAVHWMYNNSSLAVNERMLLSADNKTLTILVVQREDLGSYLCDSEGQRSDTASLTVNYGPDPVSIKLDSGVVTGDVVKVMEGHAVNFRVETQSRPPPNYTWYVPSDSAQSSTTEEFSIPAVSREHEGLYRCLVSNTVTNLSRLGVVEVQVLGNGVSLVGSSWSLDGGALSPQGSVWLAVSGAPKQGGCLRCNPGTDRTDPRVSWWHHGSAQRLPATLGVEFWRTRACFLTSTSGGLQSSSMSPGAIAGIVIGILVAIALAIGLGFLLYSTKDRWIRRRSASDKTSSNTTPPTSVKQSPPESRHNKPKTVHDSTPKPQREAGGRKVGIEPSLHARLALLLSHRPSPHWGILGRGSTIEPHPSLYDFFPTHFPPRYRHRYCVSPEQFYEKKPPQQLLRTPGSHCLKSRSSHLSPLGAGRNEELNYEKKLSAAPEDPRKPLPQIPKQPLVPPEPGRNEELNYEETSPQQLLRTPGSHCLKLQPLSPEPGRNEELNYEEETSSAAPEDPRKPLPQIPKQPLVSLGAGRNEELNYEKKLSPSAPEDPRKPLPQIRKQPLVPPEPGRNEELNYRHSDAAYSDKKPPSAALEDPRKPLPQIPKQPLVPLGAGGRNEELNYEKKPPSAAPEDPRKPLPQIPKQPLVPPEPGRNEELNYEKTTGSRPGRLSQKQNRVTTMTPKQNKTLEVDSS</sequence>
<dbReference type="SMART" id="SM00408">
    <property type="entry name" value="IGc2"/>
    <property type="match status" value="2"/>
</dbReference>
<dbReference type="CDD" id="cd00096">
    <property type="entry name" value="Ig"/>
    <property type="match status" value="1"/>
</dbReference>
<reference evidence="8 9" key="1">
    <citation type="submission" date="2024-08" db="EMBL/GenBank/DDBJ databases">
        <title>The draft genome of Apodemus speciosus.</title>
        <authorList>
            <person name="Nabeshima K."/>
            <person name="Suzuki S."/>
            <person name="Onuma M."/>
        </authorList>
    </citation>
    <scope>NUCLEOTIDE SEQUENCE [LARGE SCALE GENOMIC DNA]</scope>
    <source>
        <strain evidence="8">IB14-021</strain>
    </source>
</reference>
<protein>
    <submittedName>
        <fullName evidence="8">Carcinoembryonic antigen-related cell adhesion molecule 20</fullName>
    </submittedName>
</protein>
<feature type="compositionally biased region" description="Basic and acidic residues" evidence="5">
    <location>
        <begin position="337"/>
        <end position="363"/>
    </location>
</feature>
<dbReference type="InterPro" id="IPR003598">
    <property type="entry name" value="Ig_sub2"/>
</dbReference>
<evidence type="ECO:0000256" key="4">
    <source>
        <dbReference type="ARBA" id="ARBA00023319"/>
    </source>
</evidence>
<keyword evidence="9" id="KW-1185">Reference proteome</keyword>
<dbReference type="InterPro" id="IPR003599">
    <property type="entry name" value="Ig_sub"/>
</dbReference>
<feature type="compositionally biased region" description="Basic and acidic residues" evidence="5">
    <location>
        <begin position="644"/>
        <end position="664"/>
    </location>
</feature>
<evidence type="ECO:0000259" key="7">
    <source>
        <dbReference type="PROSITE" id="PS50835"/>
    </source>
</evidence>
<name>A0ABQ0EXQ1_APOSI</name>
<feature type="domain" description="Ig-like" evidence="7">
    <location>
        <begin position="97"/>
        <end position="178"/>
    </location>
</feature>
<keyword evidence="4" id="KW-0393">Immunoglobulin domain</keyword>
<keyword evidence="6" id="KW-1133">Transmembrane helix</keyword>
<feature type="compositionally biased region" description="Pro residues" evidence="5">
    <location>
        <begin position="665"/>
        <end position="679"/>
    </location>
</feature>
<feature type="domain" description="Ig-like" evidence="7">
    <location>
        <begin position="5"/>
        <end position="92"/>
    </location>
</feature>
<gene>
    <name evidence="8" type="ORF">APTSU1_000691200</name>
</gene>
<evidence type="ECO:0000256" key="1">
    <source>
        <dbReference type="ARBA" id="ARBA00022729"/>
    </source>
</evidence>
<accession>A0ABQ0EXQ1</accession>
<dbReference type="InterPro" id="IPR007110">
    <property type="entry name" value="Ig-like_dom"/>
</dbReference>
<dbReference type="Proteomes" id="UP001623349">
    <property type="component" value="Unassembled WGS sequence"/>
</dbReference>
<evidence type="ECO:0000313" key="8">
    <source>
        <dbReference type="EMBL" id="GAB1291682.1"/>
    </source>
</evidence>
<evidence type="ECO:0000256" key="3">
    <source>
        <dbReference type="ARBA" id="ARBA00023180"/>
    </source>
</evidence>
<evidence type="ECO:0000256" key="5">
    <source>
        <dbReference type="SAM" id="MobiDB-lite"/>
    </source>
</evidence>
<evidence type="ECO:0000256" key="2">
    <source>
        <dbReference type="ARBA" id="ARBA00023157"/>
    </source>
</evidence>
<feature type="region of interest" description="Disordered" evidence="5">
    <location>
        <begin position="315"/>
        <end position="363"/>
    </location>
</feature>
<evidence type="ECO:0000256" key="6">
    <source>
        <dbReference type="SAM" id="Phobius"/>
    </source>
</evidence>
<dbReference type="Gene3D" id="2.60.40.10">
    <property type="entry name" value="Immunoglobulins"/>
    <property type="match status" value="2"/>
</dbReference>
<dbReference type="SUPFAM" id="SSF48726">
    <property type="entry name" value="Immunoglobulin"/>
    <property type="match status" value="2"/>
</dbReference>
<dbReference type="PROSITE" id="PS50835">
    <property type="entry name" value="IG_LIKE"/>
    <property type="match status" value="2"/>
</dbReference>
<dbReference type="EMBL" id="BAAFST010000007">
    <property type="protein sequence ID" value="GAB1291682.1"/>
    <property type="molecule type" value="Genomic_DNA"/>
</dbReference>
<dbReference type="Pfam" id="PF13927">
    <property type="entry name" value="Ig_3"/>
    <property type="match status" value="2"/>
</dbReference>
<keyword evidence="6" id="KW-0472">Membrane</keyword>